<organism evidence="2">
    <name type="scientific">Vecturithrix granuli</name>
    <dbReference type="NCBI Taxonomy" id="1499967"/>
    <lineage>
        <taxon>Bacteria</taxon>
        <taxon>Candidatus Moduliflexota</taxon>
        <taxon>Candidatus Vecturitrichia</taxon>
        <taxon>Candidatus Vecturitrichales</taxon>
        <taxon>Candidatus Vecturitrichaceae</taxon>
        <taxon>Candidatus Vecturithrix</taxon>
    </lineage>
</organism>
<evidence type="ECO:0000313" key="2">
    <source>
        <dbReference type="EMBL" id="GAK61283.1"/>
    </source>
</evidence>
<dbReference type="AlphaFoldDB" id="A0A081C9M8"/>
<dbReference type="Gene3D" id="3.40.50.150">
    <property type="entry name" value="Vaccinia Virus protein VP39"/>
    <property type="match status" value="1"/>
</dbReference>
<dbReference type="GO" id="GO:0008757">
    <property type="term" value="F:S-adenosylmethionine-dependent methyltransferase activity"/>
    <property type="evidence" value="ECO:0007669"/>
    <property type="project" value="InterPro"/>
</dbReference>
<evidence type="ECO:0000259" key="1">
    <source>
        <dbReference type="Pfam" id="PF08241"/>
    </source>
</evidence>
<name>A0A081C9M8_VECG1</name>
<dbReference type="EMBL" id="DF820478">
    <property type="protein sequence ID" value="GAK61283.1"/>
    <property type="molecule type" value="Genomic_DNA"/>
</dbReference>
<reference evidence="2" key="1">
    <citation type="journal article" date="2015" name="PeerJ">
        <title>First genomic representation of candidate bacterial phylum KSB3 points to enhanced environmental sensing as a trigger of wastewater bulking.</title>
        <authorList>
            <person name="Sekiguchi Y."/>
            <person name="Ohashi A."/>
            <person name="Parks D.H."/>
            <person name="Yamauchi T."/>
            <person name="Tyson G.W."/>
            <person name="Hugenholtz P."/>
        </authorList>
    </citation>
    <scope>NUCLEOTIDE SEQUENCE [LARGE SCALE GENOMIC DNA]</scope>
</reference>
<feature type="domain" description="Methyltransferase type 11" evidence="1">
    <location>
        <begin position="99"/>
        <end position="197"/>
    </location>
</feature>
<sequence length="433" mass="48956">MLKLRQYLKNLAKAVFFPKKTLHSNLSSHQTEPVDVKQLFQQYSVEELCERAEAYYQSLEHWNYHLAIPFSSSDTVAETLNAFVHLLTALEIAPDMTVLDFAAGSCWASHWLNQMGCEVISLDAAPTALKIGQELTRQHPVFGAQPSHSFLTFHGRTIDLPDKRVDRIICMDAFHHIPNQQEVLTEMYRVLKEDGIAGFSEPGPTHSRSAQAQYEMKHHHVIENDIVLEDIFALARQVGFAQCQAAIYHPFPLLVSLPEFTSFLHNRGFISASDPSLEYLKHTVAYMCNRRTFVLCKNAATLRDSRKREGLTADLHAVIKKTEYHAHEPIELEAVVANTSDKLWLPATARIGAVYLGCHLLNADGTMREFSYYKARLTADDHPVQPGETLRLELRIPAPAPGRYLLECDLVSEGVTWFSLNDSFSTRLAVNVR</sequence>
<dbReference type="InterPro" id="IPR013216">
    <property type="entry name" value="Methyltransf_11"/>
</dbReference>
<keyword evidence="3" id="KW-1185">Reference proteome</keyword>
<dbReference type="Proteomes" id="UP000030661">
    <property type="component" value="Unassembled WGS sequence"/>
</dbReference>
<dbReference type="eggNOG" id="COG2226">
    <property type="taxonomic scope" value="Bacteria"/>
</dbReference>
<keyword evidence="2" id="KW-0489">Methyltransferase</keyword>
<dbReference type="Pfam" id="PF08241">
    <property type="entry name" value="Methyltransf_11"/>
    <property type="match status" value="1"/>
</dbReference>
<evidence type="ECO:0000313" key="3">
    <source>
        <dbReference type="Proteomes" id="UP000030661"/>
    </source>
</evidence>
<accession>A0A081C9M8</accession>
<gene>
    <name evidence="2" type="ORF">U27_01183</name>
</gene>
<protein>
    <submittedName>
        <fullName evidence="2">Methyltransferase type 11</fullName>
    </submittedName>
</protein>
<dbReference type="STRING" id="1499967.U27_01183"/>
<keyword evidence="2" id="KW-0808">Transferase</keyword>
<dbReference type="InterPro" id="IPR029063">
    <property type="entry name" value="SAM-dependent_MTases_sf"/>
</dbReference>
<dbReference type="GO" id="GO:0032259">
    <property type="term" value="P:methylation"/>
    <property type="evidence" value="ECO:0007669"/>
    <property type="project" value="UniProtKB-KW"/>
</dbReference>
<dbReference type="HOGENOM" id="CLU_042035_0_0_0"/>
<dbReference type="CDD" id="cd02440">
    <property type="entry name" value="AdoMet_MTases"/>
    <property type="match status" value="1"/>
</dbReference>
<dbReference type="PANTHER" id="PTHR43861">
    <property type="entry name" value="TRANS-ACONITATE 2-METHYLTRANSFERASE-RELATED"/>
    <property type="match status" value="1"/>
</dbReference>
<proteinExistence type="predicted"/>
<dbReference type="SUPFAM" id="SSF53335">
    <property type="entry name" value="S-adenosyl-L-methionine-dependent methyltransferases"/>
    <property type="match status" value="1"/>
</dbReference>